<dbReference type="Proteomes" id="UP001345827">
    <property type="component" value="Unassembled WGS sequence"/>
</dbReference>
<accession>A0AAV9Q361</accession>
<name>A0AAV9Q361_9PEZI</name>
<evidence type="ECO:0000313" key="2">
    <source>
        <dbReference type="Proteomes" id="UP001345827"/>
    </source>
</evidence>
<evidence type="ECO:0000313" key="1">
    <source>
        <dbReference type="EMBL" id="KAK5532968.1"/>
    </source>
</evidence>
<protein>
    <recommendedName>
        <fullName evidence="3">Pyridoxamine 5'-phosphate oxidase Alr4036 family FMN-binding domain-containing protein</fullName>
    </recommendedName>
</protein>
<gene>
    <name evidence="1" type="ORF">LTR25_007673</name>
</gene>
<dbReference type="AlphaFoldDB" id="A0AAV9Q361"/>
<keyword evidence="2" id="KW-1185">Reference proteome</keyword>
<comment type="caution">
    <text evidence="1">The sequence shown here is derived from an EMBL/GenBank/DDBJ whole genome shotgun (WGS) entry which is preliminary data.</text>
</comment>
<organism evidence="1 2">
    <name type="scientific">Vermiconidia calcicola</name>
    <dbReference type="NCBI Taxonomy" id="1690605"/>
    <lineage>
        <taxon>Eukaryota</taxon>
        <taxon>Fungi</taxon>
        <taxon>Dikarya</taxon>
        <taxon>Ascomycota</taxon>
        <taxon>Pezizomycotina</taxon>
        <taxon>Dothideomycetes</taxon>
        <taxon>Dothideomycetidae</taxon>
        <taxon>Mycosphaerellales</taxon>
        <taxon>Extremaceae</taxon>
        <taxon>Vermiconidia</taxon>
    </lineage>
</organism>
<evidence type="ECO:0008006" key="3">
    <source>
        <dbReference type="Google" id="ProtNLM"/>
    </source>
</evidence>
<dbReference type="EMBL" id="JAXLQG010000014">
    <property type="protein sequence ID" value="KAK5532968.1"/>
    <property type="molecule type" value="Genomic_DNA"/>
</dbReference>
<sequence>MASASLATTAVAALDSTQKRQFTIILTTPRRPTPTFLHQVQQSSLTPLFIGADGIFFRRTRLSDWGWSHIFLFAGKDVKFDPSFELRQVWSFTVEADEDLANDENFAVEEQRAQYGTLKASGSEVEDPKDLSALLKCWIRPRSNRLRVLHFLNFTGSDTQGWYKEHLVEKDGECGLKVHLFGKVTHMSKVEDRWHETNVEDAEKTEAFGLLSFPGEREYAGFLVSDEHRRLVRGADKNGEEVRKEGVGIVEEGMILTKEMRLPPKDQVINRYGWQYGNPYEPFGEDFFG</sequence>
<reference evidence="1 2" key="1">
    <citation type="submission" date="2023-06" db="EMBL/GenBank/DDBJ databases">
        <title>Black Yeasts Isolated from many extreme environments.</title>
        <authorList>
            <person name="Coleine C."/>
            <person name="Stajich J.E."/>
            <person name="Selbmann L."/>
        </authorList>
    </citation>
    <scope>NUCLEOTIDE SEQUENCE [LARGE SCALE GENOMIC DNA]</scope>
    <source>
        <strain evidence="1 2">CCFEE 5887</strain>
    </source>
</reference>
<proteinExistence type="predicted"/>